<keyword evidence="6 9" id="KW-1133">Transmembrane helix</keyword>
<name>A0A514BNB6_9GAMM</name>
<evidence type="ECO:0000256" key="9">
    <source>
        <dbReference type="RuleBase" id="RU369079"/>
    </source>
</evidence>
<reference evidence="11 12" key="1">
    <citation type="submission" date="2019-06" db="EMBL/GenBank/DDBJ databases">
        <title>Lysobacter alkalisoli sp. nov. isolated from saline-alkali soil.</title>
        <authorList>
            <person name="Sun J.-Q."/>
            <person name="Xu L."/>
        </authorList>
    </citation>
    <scope>NUCLEOTIDE SEQUENCE [LARGE SCALE GENOMIC DNA]</scope>
    <source>
        <strain evidence="11 12">SJ-36</strain>
    </source>
</reference>
<dbReference type="Pfam" id="PF04290">
    <property type="entry name" value="DctQ"/>
    <property type="match status" value="1"/>
</dbReference>
<keyword evidence="12" id="KW-1185">Reference proteome</keyword>
<sequence>MNNATSPDTVDTPRPLHARVLDRIASLSIGIAGASLLGLVVVQGWQVFARYVLNSSPSWTEPVTLLLLATCMSLGAAAAVREDRHFRFHLLVQLLPPSLHRAADALAALVVIAIGGVLATWGARLLVDGFDIRMAGAPLPQSIPFLPLTVGGVLMVVFAAARLLAGGTAPTSAASPEKEA</sequence>
<dbReference type="RefSeq" id="WP_141622236.1">
    <property type="nucleotide sequence ID" value="NZ_CP041242.1"/>
</dbReference>
<proteinExistence type="inferred from homology"/>
<evidence type="ECO:0000259" key="10">
    <source>
        <dbReference type="Pfam" id="PF04290"/>
    </source>
</evidence>
<dbReference type="Proteomes" id="UP000317199">
    <property type="component" value="Chromosome"/>
</dbReference>
<dbReference type="GO" id="GO:0005886">
    <property type="term" value="C:plasma membrane"/>
    <property type="evidence" value="ECO:0007669"/>
    <property type="project" value="UniProtKB-SubCell"/>
</dbReference>
<comment type="subunit">
    <text evidence="9">The complex comprises the extracytoplasmic solute receptor protein and the two transmembrane proteins.</text>
</comment>
<evidence type="ECO:0000256" key="1">
    <source>
        <dbReference type="ARBA" id="ARBA00004429"/>
    </source>
</evidence>
<protein>
    <recommendedName>
        <fullName evidence="9">TRAP transporter small permease protein</fullName>
    </recommendedName>
</protein>
<comment type="function">
    <text evidence="9">Part of the tripartite ATP-independent periplasmic (TRAP) transport system.</text>
</comment>
<comment type="subcellular location">
    <subcellularLocation>
        <location evidence="1 9">Cell inner membrane</location>
        <topology evidence="1 9">Multi-pass membrane protein</topology>
    </subcellularLocation>
</comment>
<feature type="transmembrane region" description="Helical" evidence="9">
    <location>
        <begin position="63"/>
        <end position="81"/>
    </location>
</feature>
<dbReference type="OrthoDB" id="4964541at2"/>
<evidence type="ECO:0000256" key="5">
    <source>
        <dbReference type="ARBA" id="ARBA00022692"/>
    </source>
</evidence>
<dbReference type="KEGG" id="lyj:FKV23_01335"/>
<dbReference type="AlphaFoldDB" id="A0A514BNB6"/>
<dbReference type="EMBL" id="CP041242">
    <property type="protein sequence ID" value="QDH68894.1"/>
    <property type="molecule type" value="Genomic_DNA"/>
</dbReference>
<dbReference type="GO" id="GO:0022857">
    <property type="term" value="F:transmembrane transporter activity"/>
    <property type="evidence" value="ECO:0007669"/>
    <property type="project" value="UniProtKB-UniRule"/>
</dbReference>
<evidence type="ECO:0000256" key="6">
    <source>
        <dbReference type="ARBA" id="ARBA00022989"/>
    </source>
</evidence>
<keyword evidence="4 9" id="KW-0997">Cell inner membrane</keyword>
<feature type="transmembrane region" description="Helical" evidence="9">
    <location>
        <begin position="24"/>
        <end position="43"/>
    </location>
</feature>
<comment type="similarity">
    <text evidence="8 9">Belongs to the TRAP transporter small permease family.</text>
</comment>
<feature type="transmembrane region" description="Helical" evidence="9">
    <location>
        <begin position="143"/>
        <end position="165"/>
    </location>
</feature>
<dbReference type="PANTHER" id="PTHR35011">
    <property type="entry name" value="2,3-DIKETO-L-GULONATE TRAP TRANSPORTER SMALL PERMEASE PROTEIN YIAM"/>
    <property type="match status" value="1"/>
</dbReference>
<keyword evidence="7 9" id="KW-0472">Membrane</keyword>
<evidence type="ECO:0000256" key="4">
    <source>
        <dbReference type="ARBA" id="ARBA00022519"/>
    </source>
</evidence>
<evidence type="ECO:0000313" key="11">
    <source>
        <dbReference type="EMBL" id="QDH68894.1"/>
    </source>
</evidence>
<keyword evidence="3" id="KW-1003">Cell membrane</keyword>
<dbReference type="InterPro" id="IPR055348">
    <property type="entry name" value="DctQ"/>
</dbReference>
<dbReference type="InterPro" id="IPR007387">
    <property type="entry name" value="TRAP_DctQ"/>
</dbReference>
<feature type="transmembrane region" description="Helical" evidence="9">
    <location>
        <begin position="102"/>
        <end position="123"/>
    </location>
</feature>
<organism evidence="11 12">
    <name type="scientific">Marilutibacter alkalisoli</name>
    <dbReference type="NCBI Taxonomy" id="2591633"/>
    <lineage>
        <taxon>Bacteria</taxon>
        <taxon>Pseudomonadati</taxon>
        <taxon>Pseudomonadota</taxon>
        <taxon>Gammaproteobacteria</taxon>
        <taxon>Lysobacterales</taxon>
        <taxon>Lysobacteraceae</taxon>
        <taxon>Marilutibacter</taxon>
    </lineage>
</organism>
<evidence type="ECO:0000313" key="12">
    <source>
        <dbReference type="Proteomes" id="UP000317199"/>
    </source>
</evidence>
<keyword evidence="5 9" id="KW-0812">Transmembrane</keyword>
<dbReference type="PANTHER" id="PTHR35011:SF11">
    <property type="entry name" value="TRAP TRANSPORTER SMALL PERMEASE PROTEIN"/>
    <property type="match status" value="1"/>
</dbReference>
<evidence type="ECO:0000256" key="3">
    <source>
        <dbReference type="ARBA" id="ARBA00022475"/>
    </source>
</evidence>
<feature type="domain" description="Tripartite ATP-independent periplasmic transporters DctQ component" evidence="10">
    <location>
        <begin position="40"/>
        <end position="164"/>
    </location>
</feature>
<evidence type="ECO:0000256" key="7">
    <source>
        <dbReference type="ARBA" id="ARBA00023136"/>
    </source>
</evidence>
<gene>
    <name evidence="11" type="ORF">FKV23_01335</name>
</gene>
<dbReference type="GO" id="GO:0015740">
    <property type="term" value="P:C4-dicarboxylate transport"/>
    <property type="evidence" value="ECO:0007669"/>
    <property type="project" value="TreeGrafter"/>
</dbReference>
<evidence type="ECO:0000256" key="8">
    <source>
        <dbReference type="ARBA" id="ARBA00038436"/>
    </source>
</evidence>
<keyword evidence="2 9" id="KW-0813">Transport</keyword>
<accession>A0A514BNB6</accession>
<evidence type="ECO:0000256" key="2">
    <source>
        <dbReference type="ARBA" id="ARBA00022448"/>
    </source>
</evidence>